<reference evidence="2 3" key="1">
    <citation type="submission" date="2014-08" db="EMBL/GenBank/DDBJ databases">
        <title>Draft genome sequence of a novel L-asparaginase producing marine bacterium, Halomonas campaniensis.</title>
        <authorList>
            <person name="Sundarakrishnan B."/>
            <person name="Moushumi Priya A."/>
            <person name="Raman G."/>
            <person name="Sakthivel N."/>
            <person name="Park S."/>
            <person name="Jayachandran S."/>
        </authorList>
    </citation>
    <scope>NUCLEOTIDE SEQUENCE [LARGE SCALE GENOMIC DNA]</scope>
    <source>
        <strain evidence="2 3">SK03</strain>
    </source>
</reference>
<gene>
    <name evidence="2" type="ORF">JI62_08290</name>
</gene>
<accession>A0A246S1X8</accession>
<proteinExistence type="predicted"/>
<sequence length="135" mass="12782">MASVTFPEELGGNGQTYTDDADPDTGLDGLGYTTRFIPCLQQAVAMGLSAQSNAAAAASYVAQCQTLRNQAAGSASAAAGSASTASTAANTATTKAGEASDSADAAASSASTASTAAGTATTKAGEASDSADAAA</sequence>
<feature type="region of interest" description="Disordered" evidence="1">
    <location>
        <begin position="1"/>
        <end position="28"/>
    </location>
</feature>
<keyword evidence="3" id="KW-1185">Reference proteome</keyword>
<comment type="caution">
    <text evidence="2">The sequence shown here is derived from an EMBL/GenBank/DDBJ whole genome shotgun (WGS) entry which is preliminary data.</text>
</comment>
<evidence type="ECO:0000256" key="1">
    <source>
        <dbReference type="SAM" id="MobiDB-lite"/>
    </source>
</evidence>
<organism evidence="2 3">
    <name type="scientific">Halomonas campaniensis</name>
    <dbReference type="NCBI Taxonomy" id="213554"/>
    <lineage>
        <taxon>Bacteria</taxon>
        <taxon>Pseudomonadati</taxon>
        <taxon>Pseudomonadota</taxon>
        <taxon>Gammaproteobacteria</taxon>
        <taxon>Oceanospirillales</taxon>
        <taxon>Halomonadaceae</taxon>
        <taxon>Halomonas</taxon>
    </lineage>
</organism>
<evidence type="ECO:0000313" key="2">
    <source>
        <dbReference type="EMBL" id="OWV30197.1"/>
    </source>
</evidence>
<evidence type="ECO:0000313" key="3">
    <source>
        <dbReference type="Proteomes" id="UP000197334"/>
    </source>
</evidence>
<feature type="non-terminal residue" evidence="2">
    <location>
        <position position="135"/>
    </location>
</feature>
<feature type="region of interest" description="Disordered" evidence="1">
    <location>
        <begin position="75"/>
        <end position="135"/>
    </location>
</feature>
<dbReference type="EMBL" id="JPUA01000024">
    <property type="protein sequence ID" value="OWV30197.1"/>
    <property type="molecule type" value="Genomic_DNA"/>
</dbReference>
<dbReference type="RefSeq" id="WP_430750717.1">
    <property type="nucleotide sequence ID" value="NZ_JPUA01000024.1"/>
</dbReference>
<protein>
    <submittedName>
        <fullName evidence="2">Uncharacterized protein</fullName>
    </submittedName>
</protein>
<dbReference type="Proteomes" id="UP000197334">
    <property type="component" value="Unassembled WGS sequence"/>
</dbReference>
<name>A0A246S1X8_9GAMM</name>
<dbReference type="AlphaFoldDB" id="A0A246S1X8"/>